<protein>
    <submittedName>
        <fullName evidence="1">Uncharacterized protein</fullName>
    </submittedName>
</protein>
<evidence type="ECO:0000313" key="2">
    <source>
        <dbReference type="Proteomes" id="UP000054282"/>
    </source>
</evidence>
<accession>A0A0L7M9G1</accession>
<dbReference type="KEGG" id="pfd:PFDG_05052"/>
<organism evidence="1 2">
    <name type="scientific">Plasmodium falciparum (isolate Dd2)</name>
    <dbReference type="NCBI Taxonomy" id="57267"/>
    <lineage>
        <taxon>Eukaryota</taxon>
        <taxon>Sar</taxon>
        <taxon>Alveolata</taxon>
        <taxon>Apicomplexa</taxon>
        <taxon>Aconoidasida</taxon>
        <taxon>Haemosporida</taxon>
        <taxon>Plasmodiidae</taxon>
        <taxon>Plasmodium</taxon>
        <taxon>Plasmodium (Laverania)</taxon>
    </lineage>
</organism>
<dbReference type="EMBL" id="GG702564">
    <property type="protein sequence ID" value="KOB89504.1"/>
    <property type="molecule type" value="Genomic_DNA"/>
</dbReference>
<proteinExistence type="predicted"/>
<dbReference type="Proteomes" id="UP000054282">
    <property type="component" value="Unassembled WGS sequence"/>
</dbReference>
<reference evidence="2" key="1">
    <citation type="submission" date="2006-09" db="EMBL/GenBank/DDBJ databases">
        <title>Annotation of Plasmodium falciparum Dd2.</title>
        <authorList>
            <consortium name="The Broad Institute Genome Sequencing Platform"/>
            <person name="Volkman S.K."/>
            <person name="Neafsey D.E."/>
            <person name="Dash A.P."/>
            <person name="Chitnis C.E."/>
            <person name="Hartl D.L."/>
            <person name="Young S.K."/>
            <person name="Zeng Q."/>
            <person name="Koehrsen M."/>
            <person name="Alvarado L."/>
            <person name="Berlin A."/>
            <person name="Borenstein D."/>
            <person name="Chapman S.B."/>
            <person name="Chen Z."/>
            <person name="Engels R."/>
            <person name="Freedman E."/>
            <person name="Gellesch M."/>
            <person name="Goldberg J."/>
            <person name="Griggs A."/>
            <person name="Gujja S."/>
            <person name="Heilman E.R."/>
            <person name="Heiman D.I."/>
            <person name="Howarth C."/>
            <person name="Jen D."/>
            <person name="Larson L."/>
            <person name="Mehta T."/>
            <person name="Neiman D."/>
            <person name="Park D."/>
            <person name="Pearson M."/>
            <person name="Roberts A."/>
            <person name="Saif S."/>
            <person name="Shea T."/>
            <person name="Shenoy N."/>
            <person name="Sisk P."/>
            <person name="Stolte C."/>
            <person name="Sykes S."/>
            <person name="Walk T."/>
            <person name="White J."/>
            <person name="Yandava C."/>
            <person name="Haas B."/>
            <person name="Henn M.R."/>
            <person name="Nusbaum C."/>
            <person name="Birren B."/>
        </authorList>
    </citation>
    <scope>NUCLEOTIDE SEQUENCE [LARGE SCALE GENOMIC DNA]</scope>
</reference>
<name>A0A0L7M9G1_PLAF4</name>
<dbReference type="AlphaFoldDB" id="A0A0L7M9G1"/>
<reference evidence="2" key="2">
    <citation type="submission" date="2006-09" db="EMBL/GenBank/DDBJ databases">
        <title>The genome sequence of Plasmodium falciparum Dd2.</title>
        <authorList>
            <consortium name="The Broad Institute Genome Sequencing Platform"/>
            <person name="Birren B."/>
            <person name="Lander E."/>
            <person name="Galagan J."/>
            <person name="Nusbaum C."/>
            <person name="Devon K."/>
            <person name="Henn M."/>
            <person name="Jaffe D."/>
            <person name="Butler J."/>
            <person name="Alvarez P."/>
            <person name="Gnerre S."/>
            <person name="Grabherr M."/>
            <person name="Kleber M."/>
            <person name="Mauceli E."/>
            <person name="Brockman W."/>
            <person name="MacCallum I.A."/>
            <person name="Rounsley S."/>
            <person name="Young S."/>
            <person name="LaButti K."/>
            <person name="Pushparaj V."/>
            <person name="DeCaprio D."/>
            <person name="Crawford M."/>
            <person name="Koehrsen M."/>
            <person name="Engels R."/>
            <person name="Montgomery P."/>
            <person name="Pearson M."/>
            <person name="Howarth C."/>
            <person name="Larson L."/>
            <person name="Luoma S."/>
            <person name="White J."/>
            <person name="Kodira C."/>
            <person name="Zeng Q."/>
            <person name="O'Leary S."/>
            <person name="Yandava C."/>
            <person name="Alvarado L."/>
            <person name="Wirth D."/>
            <person name="Volkman S."/>
            <person name="Hartl D."/>
        </authorList>
    </citation>
    <scope>NUCLEOTIDE SEQUENCE [LARGE SCALE GENOMIC DNA]</scope>
</reference>
<gene>
    <name evidence="1" type="ORF">PFDG_05052</name>
</gene>
<sequence>MVRPTSRRKGYGNFMEENYYAIEDRFKASNISHVSIHLPEEKGIDQQSYERNYMQSCKNNYNRIESNLRDTSGSVYNNINTYGTYYSDNMNPQFDKTFVNQSYNGSKGYIPKIMQRNHIPKYSTNTMEHLNIVEEKHPNSSNLHISKERFSTLHSVYGARSVTGKSNFVPSYANSNGQAIVSVRPATIVEYVPKSKKQSSLCNYINKCWCHDVIVTINKSKKKKGEKNECVFH</sequence>
<evidence type="ECO:0000313" key="1">
    <source>
        <dbReference type="EMBL" id="KOB89504.1"/>
    </source>
</evidence>